<dbReference type="Proteomes" id="UP000184063">
    <property type="component" value="Unassembled WGS sequence"/>
</dbReference>
<dbReference type="EMBL" id="KV878237">
    <property type="protein sequence ID" value="OJZ90994.1"/>
    <property type="molecule type" value="Genomic_DNA"/>
</dbReference>
<dbReference type="InterPro" id="IPR000845">
    <property type="entry name" value="Nucleoside_phosphorylase_d"/>
</dbReference>
<dbReference type="InterPro" id="IPR053137">
    <property type="entry name" value="NLR-like"/>
</dbReference>
<evidence type="ECO:0000313" key="2">
    <source>
        <dbReference type="EMBL" id="OJZ90994.1"/>
    </source>
</evidence>
<dbReference type="Gene3D" id="3.40.50.300">
    <property type="entry name" value="P-loop containing nucleotide triphosphate hydrolases"/>
    <property type="match status" value="1"/>
</dbReference>
<dbReference type="SMART" id="SM00382">
    <property type="entry name" value="AAA"/>
    <property type="match status" value="1"/>
</dbReference>
<evidence type="ECO:0000259" key="1">
    <source>
        <dbReference type="SMART" id="SM00382"/>
    </source>
</evidence>
<dbReference type="AlphaFoldDB" id="A0A1M3TWL6"/>
<dbReference type="InterPro" id="IPR027417">
    <property type="entry name" value="P-loop_NTPase"/>
</dbReference>
<dbReference type="OrthoDB" id="1577640at2759"/>
<dbReference type="SUPFAM" id="SSF53167">
    <property type="entry name" value="Purine and uridine phosphorylases"/>
    <property type="match status" value="1"/>
</dbReference>
<gene>
    <name evidence="2" type="ORF">ASPFODRAFT_124590</name>
</gene>
<dbReference type="Pfam" id="PF00931">
    <property type="entry name" value="NB-ARC"/>
    <property type="match status" value="1"/>
</dbReference>
<accession>A0A1M3TWL6</accession>
<protein>
    <recommendedName>
        <fullName evidence="1">AAA+ ATPase domain-containing protein</fullName>
    </recommendedName>
</protein>
<organism evidence="2 3">
    <name type="scientific">Aspergillus luchuensis (strain CBS 106.47)</name>
    <dbReference type="NCBI Taxonomy" id="1137211"/>
    <lineage>
        <taxon>Eukaryota</taxon>
        <taxon>Fungi</taxon>
        <taxon>Dikarya</taxon>
        <taxon>Ascomycota</taxon>
        <taxon>Pezizomycotina</taxon>
        <taxon>Eurotiomycetes</taxon>
        <taxon>Eurotiomycetidae</taxon>
        <taxon>Eurotiales</taxon>
        <taxon>Aspergillaceae</taxon>
        <taxon>Aspergillus</taxon>
        <taxon>Aspergillus subgen. Circumdati</taxon>
    </lineage>
</organism>
<sequence>MHPERREDFTIAIICTLPIEGDAVEALFDETYDRSCQRYGKQQGDTNSYINGRIGRHNVVLCCLPRMGNGSAASVASSLQTSYTSIQLALVVGICGGAPRIRKDQELFLGDIVISDSAIEYDFGRQYPSGFQRKTGIKDTLGRPNREIRTLLNAMTARRTLEHFQSEIMQYLRDMQQSEDRWNHPEIDDILFDSHYGHRHRDPAAQCSCLDMDGWDEICSEALQLDCSNIGCDESRAIRSRKYSETRHVSIHIGTVGSADIAMKSGQHRENLVREERAIAFESTGAGVWDTFPCIIIKGVSDYADGHICKAWEAYAAATAASGVKAFLDYWRPYDQEDSLVTRHLMVPFERNLRFVGRQNELAKLAKLTCTPGGPSRLAISGLVGIGKTQIALELAYRMHNNDTRCSIFWVPCTSHQAIETACIEIAQRLEIQCTDPAEVKERIKAYFNQTDENWLLIFDGADDMDMWMNDDPRASSLKDFLPSNRHGRIIFTTRNRKLAVKLASSDVMHVRELDEQVGLELLENSLIRQDLVEDKDAATYLVKQLALLPQAITQAAAYMNENEIGVYDYLMLLHEQEKDVVELLSENFQADGRYETSVNPIVLTWFASFRQIERLDPLASEYLSLLACLGQQSIPESFLPRPVSRRKMVEALGLLKAYSFITIRPSDKCITMHRLVHLAARQWLRSQDLMELYTHKAAERLGEVLNDDYINEKHRRLYVQHAEFLLHELHVMAVYAHWNIRVSSGGDKSGAEEEGLLLQGTNTLSHSLEP</sequence>
<dbReference type="PANTHER" id="PTHR46082">
    <property type="entry name" value="ATP/GTP-BINDING PROTEIN-RELATED"/>
    <property type="match status" value="1"/>
</dbReference>
<dbReference type="GO" id="GO:0003824">
    <property type="term" value="F:catalytic activity"/>
    <property type="evidence" value="ECO:0007669"/>
    <property type="project" value="InterPro"/>
</dbReference>
<dbReference type="VEuPathDB" id="FungiDB:ASPFODRAFT_124590"/>
<dbReference type="InterPro" id="IPR002182">
    <property type="entry name" value="NB-ARC"/>
</dbReference>
<proteinExistence type="predicted"/>
<name>A0A1M3TWL6_ASPLC</name>
<dbReference type="Pfam" id="PF01048">
    <property type="entry name" value="PNP_UDP_1"/>
    <property type="match status" value="1"/>
</dbReference>
<dbReference type="Gene3D" id="3.40.50.1580">
    <property type="entry name" value="Nucleoside phosphorylase domain"/>
    <property type="match status" value="1"/>
</dbReference>
<dbReference type="SUPFAM" id="SSF52540">
    <property type="entry name" value="P-loop containing nucleoside triphosphate hydrolases"/>
    <property type="match status" value="1"/>
</dbReference>
<reference evidence="3" key="1">
    <citation type="journal article" date="2017" name="Genome Biol.">
        <title>Comparative genomics reveals high biological diversity and specific adaptations in the industrially and medically important fungal genus Aspergillus.</title>
        <authorList>
            <person name="de Vries R.P."/>
            <person name="Riley R."/>
            <person name="Wiebenga A."/>
            <person name="Aguilar-Osorio G."/>
            <person name="Amillis S."/>
            <person name="Uchima C.A."/>
            <person name="Anderluh G."/>
            <person name="Asadollahi M."/>
            <person name="Askin M."/>
            <person name="Barry K."/>
            <person name="Battaglia E."/>
            <person name="Bayram O."/>
            <person name="Benocci T."/>
            <person name="Braus-Stromeyer S.A."/>
            <person name="Caldana C."/>
            <person name="Canovas D."/>
            <person name="Cerqueira G.C."/>
            <person name="Chen F."/>
            <person name="Chen W."/>
            <person name="Choi C."/>
            <person name="Clum A."/>
            <person name="Dos Santos R.A."/>
            <person name="Damasio A.R."/>
            <person name="Diallinas G."/>
            <person name="Emri T."/>
            <person name="Fekete E."/>
            <person name="Flipphi M."/>
            <person name="Freyberg S."/>
            <person name="Gallo A."/>
            <person name="Gournas C."/>
            <person name="Habgood R."/>
            <person name="Hainaut M."/>
            <person name="Harispe M.L."/>
            <person name="Henrissat B."/>
            <person name="Hilden K.S."/>
            <person name="Hope R."/>
            <person name="Hossain A."/>
            <person name="Karabika E."/>
            <person name="Karaffa L."/>
            <person name="Karanyi Z."/>
            <person name="Krasevec N."/>
            <person name="Kuo A."/>
            <person name="Kusch H."/>
            <person name="LaButti K."/>
            <person name="Lagendijk E.L."/>
            <person name="Lapidus A."/>
            <person name="Levasseur A."/>
            <person name="Lindquist E."/>
            <person name="Lipzen A."/>
            <person name="Logrieco A.F."/>
            <person name="MacCabe A."/>
            <person name="Maekelae M.R."/>
            <person name="Malavazi I."/>
            <person name="Melin P."/>
            <person name="Meyer V."/>
            <person name="Mielnichuk N."/>
            <person name="Miskei M."/>
            <person name="Molnar A.P."/>
            <person name="Mule G."/>
            <person name="Ngan C.Y."/>
            <person name="Orejas M."/>
            <person name="Orosz E."/>
            <person name="Ouedraogo J.P."/>
            <person name="Overkamp K.M."/>
            <person name="Park H.-S."/>
            <person name="Perrone G."/>
            <person name="Piumi F."/>
            <person name="Punt P.J."/>
            <person name="Ram A.F."/>
            <person name="Ramon A."/>
            <person name="Rauscher S."/>
            <person name="Record E."/>
            <person name="Riano-Pachon D.M."/>
            <person name="Robert V."/>
            <person name="Roehrig J."/>
            <person name="Ruller R."/>
            <person name="Salamov A."/>
            <person name="Salih N.S."/>
            <person name="Samson R.A."/>
            <person name="Sandor E."/>
            <person name="Sanguinetti M."/>
            <person name="Schuetze T."/>
            <person name="Sepcic K."/>
            <person name="Shelest E."/>
            <person name="Sherlock G."/>
            <person name="Sophianopoulou V."/>
            <person name="Squina F.M."/>
            <person name="Sun H."/>
            <person name="Susca A."/>
            <person name="Todd R.B."/>
            <person name="Tsang A."/>
            <person name="Unkles S.E."/>
            <person name="van de Wiele N."/>
            <person name="van Rossen-Uffink D."/>
            <person name="Oliveira J.V."/>
            <person name="Vesth T.C."/>
            <person name="Visser J."/>
            <person name="Yu J.-H."/>
            <person name="Zhou M."/>
            <person name="Andersen M.R."/>
            <person name="Archer D.B."/>
            <person name="Baker S.E."/>
            <person name="Benoit I."/>
            <person name="Brakhage A.A."/>
            <person name="Braus G.H."/>
            <person name="Fischer R."/>
            <person name="Frisvad J.C."/>
            <person name="Goldman G.H."/>
            <person name="Houbraken J."/>
            <person name="Oakley B."/>
            <person name="Pocsi I."/>
            <person name="Scazzocchio C."/>
            <person name="Seiboth B."/>
            <person name="vanKuyk P.A."/>
            <person name="Wortman J."/>
            <person name="Dyer P.S."/>
            <person name="Grigoriev I.V."/>
        </authorList>
    </citation>
    <scope>NUCLEOTIDE SEQUENCE [LARGE SCALE GENOMIC DNA]</scope>
    <source>
        <strain evidence="3">CBS 106.47</strain>
    </source>
</reference>
<dbReference type="PANTHER" id="PTHR46082:SF6">
    <property type="entry name" value="AAA+ ATPASE DOMAIN-CONTAINING PROTEIN-RELATED"/>
    <property type="match status" value="1"/>
</dbReference>
<dbReference type="GO" id="GO:0043531">
    <property type="term" value="F:ADP binding"/>
    <property type="evidence" value="ECO:0007669"/>
    <property type="project" value="InterPro"/>
</dbReference>
<dbReference type="GO" id="GO:0009116">
    <property type="term" value="P:nucleoside metabolic process"/>
    <property type="evidence" value="ECO:0007669"/>
    <property type="project" value="InterPro"/>
</dbReference>
<dbReference type="InterPro" id="IPR035994">
    <property type="entry name" value="Nucleoside_phosphorylase_sf"/>
</dbReference>
<feature type="domain" description="AAA+ ATPase" evidence="1">
    <location>
        <begin position="374"/>
        <end position="515"/>
    </location>
</feature>
<evidence type="ECO:0000313" key="3">
    <source>
        <dbReference type="Proteomes" id="UP000184063"/>
    </source>
</evidence>
<dbReference type="InterPro" id="IPR003593">
    <property type="entry name" value="AAA+_ATPase"/>
</dbReference>